<protein>
    <submittedName>
        <fullName evidence="2">Putative lipoprotein LpqT</fullName>
    </submittedName>
</protein>
<keyword evidence="1" id="KW-0732">Signal</keyword>
<evidence type="ECO:0000313" key="2">
    <source>
        <dbReference type="EMBL" id="BAX95796.1"/>
    </source>
</evidence>
<name>A0A1Z4ES57_9MYCO</name>
<dbReference type="OrthoDB" id="4749152at2"/>
<dbReference type="Gene3D" id="3.40.1000.10">
    <property type="entry name" value="Mog1/PsbP, alpha/beta/alpha sandwich"/>
    <property type="match status" value="1"/>
</dbReference>
<dbReference type="EMBL" id="AP018165">
    <property type="protein sequence ID" value="BAX95796.1"/>
    <property type="molecule type" value="Genomic_DNA"/>
</dbReference>
<reference evidence="3" key="1">
    <citation type="journal article" date="2017" name="Genome Announc.">
        <title>Complete Genome Sequence of Mycobacterium stephanolepidis.</title>
        <authorList>
            <person name="Fukano H."/>
            <person name="Yoshida M."/>
            <person name="Katayama Y."/>
            <person name="Omatsu T."/>
            <person name="Mizutani T."/>
            <person name="Kurata O."/>
            <person name="Wada S."/>
            <person name="Hoshino Y."/>
        </authorList>
    </citation>
    <scope>NUCLEOTIDE SEQUENCE [LARGE SCALE GENOMIC DNA]</scope>
    <source>
        <strain evidence="3">NJB0901</strain>
    </source>
</reference>
<keyword evidence="2" id="KW-0449">Lipoprotein</keyword>
<dbReference type="Pfam" id="PF10738">
    <property type="entry name" value="Lpp-LpqN"/>
    <property type="match status" value="1"/>
</dbReference>
<organism evidence="2 3">
    <name type="scientific">[Mycobacterium] stephanolepidis</name>
    <dbReference type="NCBI Taxonomy" id="1520670"/>
    <lineage>
        <taxon>Bacteria</taxon>
        <taxon>Bacillati</taxon>
        <taxon>Actinomycetota</taxon>
        <taxon>Actinomycetes</taxon>
        <taxon>Mycobacteriales</taxon>
        <taxon>Mycobacteriaceae</taxon>
        <taxon>Mycobacteroides</taxon>
    </lineage>
</organism>
<dbReference type="KEGG" id="mste:MSTE_00454"/>
<proteinExistence type="predicted"/>
<gene>
    <name evidence="2" type="ORF">MSTE_00454</name>
</gene>
<evidence type="ECO:0000256" key="1">
    <source>
        <dbReference type="ARBA" id="ARBA00022729"/>
    </source>
</evidence>
<dbReference type="PROSITE" id="PS51257">
    <property type="entry name" value="PROKAR_LIPOPROTEIN"/>
    <property type="match status" value="1"/>
</dbReference>
<accession>A0A1Z4ES57</accession>
<dbReference type="RefSeq" id="WP_157997612.1">
    <property type="nucleotide sequence ID" value="NZ_AP018165.1"/>
</dbReference>
<sequence length="211" mass="23016">MSTVRFTAALVVVLGLFVGGCGTQKNSVEMDSTLVSPATDVTLDEYLKNQGVRVEPQTQETLKVVKIGVQQPVGWLVNMNFQIPNTYLVITDTGAIDDGFAPNAVVIIHKLVGKLDAREVIRRGYVDTQRFKNFKQKSASMADYKDRPSAVIEGTFENESGQSLQVLNRYVMVSVEEQNFVVLLSVTTTAAQAGALENDVRTLDGGLNITT</sequence>
<reference evidence="2 3" key="2">
    <citation type="journal article" date="2017" name="Int. J. Syst. Evol. Microbiol.">
        <title>Mycobacterium stephanolepidis sp. nov., a rapidly growing species related to Mycobacterium chelonae, isolated from marine teleost fish, Stephanolepis cirrhifer.</title>
        <authorList>
            <person name="Fukano H."/>
            <person name="Wada S."/>
            <person name="Kurata O."/>
            <person name="Katayama K."/>
            <person name="Fujiwara N."/>
            <person name="Hoshino Y."/>
        </authorList>
    </citation>
    <scope>NUCLEOTIDE SEQUENCE [LARGE SCALE GENOMIC DNA]</scope>
    <source>
        <strain evidence="2 3">NJB0901</strain>
    </source>
</reference>
<dbReference type="Proteomes" id="UP000217954">
    <property type="component" value="Chromosome"/>
</dbReference>
<keyword evidence="3" id="KW-1185">Reference proteome</keyword>
<dbReference type="InterPro" id="IPR019674">
    <property type="entry name" value="Lipoprotein_LpqN/LpqT-like"/>
</dbReference>
<evidence type="ECO:0000313" key="3">
    <source>
        <dbReference type="Proteomes" id="UP000217954"/>
    </source>
</evidence>
<dbReference type="AlphaFoldDB" id="A0A1Z4ES57"/>